<keyword evidence="2 6" id="KW-0418">Kinase</keyword>
<dbReference type="GO" id="GO:0016301">
    <property type="term" value="F:kinase activity"/>
    <property type="evidence" value="ECO:0007669"/>
    <property type="project" value="UniProtKB-KW"/>
</dbReference>
<sequence>MPISRVGLVVHGGRREAVSGAQTVRAWCARHGIGCVDIDVWQGEGSRHTPREEVQAAGSPDLIVTLGGDGTFLRGARIAAQKDIRVLGVDLGKVGFLTETPVADVERALDAVNAGESECEERMTLTMRASRLLEVPSPEEAVLCYGRGPALPAPQPATDPDEEDDPWGIALDVTALNDIVVEKLARDHQVSVGVYFAGRLLASYSADGVILATPTGSTAYSFAAGGPVLSPRMRAVIFTPVAPHMAFNRTVIANADEPVALRVLPHSGRAAVSVDGQPRAILEPGDWIGVIASPRPLRLVRLTPTNFYGRLRERMRLTDAPATAADGEAAPMFRPSSPVPDDLRHLQLPPPP</sequence>
<feature type="binding site" evidence="6">
    <location>
        <begin position="177"/>
        <end position="178"/>
    </location>
    <ligand>
        <name>NAD(+)</name>
        <dbReference type="ChEBI" id="CHEBI:57540"/>
    </ligand>
</feature>
<dbReference type="InterPro" id="IPR017438">
    <property type="entry name" value="ATP-NAD_kinase_N"/>
</dbReference>
<protein>
    <recommendedName>
        <fullName evidence="6">NAD kinase</fullName>
        <ecNumber evidence="6">2.7.1.23</ecNumber>
    </recommendedName>
    <alternativeName>
        <fullName evidence="6">ATP-dependent NAD kinase</fullName>
    </alternativeName>
</protein>
<keyword evidence="1 6" id="KW-0808">Transferase</keyword>
<reference evidence="9" key="1">
    <citation type="journal article" date="2019" name="Int. J. Syst. Evol. Microbiol.">
        <title>The Global Catalogue of Microorganisms (GCM) 10K type strain sequencing project: providing services to taxonomists for standard genome sequencing and annotation.</title>
        <authorList>
            <consortium name="The Broad Institute Genomics Platform"/>
            <consortium name="The Broad Institute Genome Sequencing Center for Infectious Disease"/>
            <person name="Wu L."/>
            <person name="Ma J."/>
        </authorList>
    </citation>
    <scope>NUCLEOTIDE SEQUENCE [LARGE SCALE GENOMIC DNA]</scope>
    <source>
        <strain evidence="9">JCM 16578</strain>
    </source>
</reference>
<dbReference type="EMBL" id="BAAAZA010000006">
    <property type="protein sequence ID" value="GAA3860469.1"/>
    <property type="molecule type" value="Genomic_DNA"/>
</dbReference>
<dbReference type="SUPFAM" id="SSF111331">
    <property type="entry name" value="NAD kinase/diacylglycerol kinase-like"/>
    <property type="match status" value="1"/>
</dbReference>
<feature type="binding site" evidence="6">
    <location>
        <position position="242"/>
    </location>
    <ligand>
        <name>NAD(+)</name>
        <dbReference type="ChEBI" id="CHEBI:57540"/>
    </ligand>
</feature>
<feature type="binding site" evidence="6">
    <location>
        <position position="277"/>
    </location>
    <ligand>
        <name>NAD(+)</name>
        <dbReference type="ChEBI" id="CHEBI:57540"/>
    </ligand>
</feature>
<dbReference type="EC" id="2.7.1.23" evidence="6"/>
<feature type="compositionally biased region" description="Low complexity" evidence="7">
    <location>
        <begin position="321"/>
        <end position="331"/>
    </location>
</feature>
<evidence type="ECO:0000256" key="4">
    <source>
        <dbReference type="ARBA" id="ARBA00023027"/>
    </source>
</evidence>
<comment type="subcellular location">
    <subcellularLocation>
        <location evidence="6">Cytoplasm</location>
    </subcellularLocation>
</comment>
<comment type="caution">
    <text evidence="6">Lacks conserved residue(s) required for the propagation of feature annotation.</text>
</comment>
<comment type="caution">
    <text evidence="8">The sequence shown here is derived from an EMBL/GenBank/DDBJ whole genome shotgun (WGS) entry which is preliminary data.</text>
</comment>
<evidence type="ECO:0000256" key="6">
    <source>
        <dbReference type="HAMAP-Rule" id="MF_00361"/>
    </source>
</evidence>
<feature type="binding site" evidence="6">
    <location>
        <position position="207"/>
    </location>
    <ligand>
        <name>NAD(+)</name>
        <dbReference type="ChEBI" id="CHEBI:57540"/>
    </ligand>
</feature>
<feature type="binding site" evidence="6">
    <location>
        <begin position="69"/>
        <end position="70"/>
    </location>
    <ligand>
        <name>NAD(+)</name>
        <dbReference type="ChEBI" id="CHEBI:57540"/>
    </ligand>
</feature>
<dbReference type="Proteomes" id="UP001501563">
    <property type="component" value="Unassembled WGS sequence"/>
</dbReference>
<feature type="region of interest" description="Disordered" evidence="7">
    <location>
        <begin position="321"/>
        <end position="352"/>
    </location>
</feature>
<evidence type="ECO:0000256" key="7">
    <source>
        <dbReference type="SAM" id="MobiDB-lite"/>
    </source>
</evidence>
<dbReference type="HAMAP" id="MF_00361">
    <property type="entry name" value="NAD_kinase"/>
    <property type="match status" value="1"/>
</dbReference>
<keyword evidence="6" id="KW-0963">Cytoplasm</keyword>
<dbReference type="RefSeq" id="WP_331263600.1">
    <property type="nucleotide sequence ID" value="NZ_BAAAZA010000006.1"/>
</dbReference>
<evidence type="ECO:0000256" key="3">
    <source>
        <dbReference type="ARBA" id="ARBA00022857"/>
    </source>
</evidence>
<organism evidence="8 9">
    <name type="scientific">Streptomyces lannensis</name>
    <dbReference type="NCBI Taxonomy" id="766498"/>
    <lineage>
        <taxon>Bacteria</taxon>
        <taxon>Bacillati</taxon>
        <taxon>Actinomycetota</taxon>
        <taxon>Actinomycetes</taxon>
        <taxon>Kitasatosporales</taxon>
        <taxon>Streptomycetaceae</taxon>
        <taxon>Streptomyces</taxon>
    </lineage>
</organism>
<dbReference type="InterPro" id="IPR002504">
    <property type="entry name" value="NADK"/>
</dbReference>
<dbReference type="InterPro" id="IPR017437">
    <property type="entry name" value="ATP-NAD_kinase_PpnK-typ_C"/>
</dbReference>
<dbReference type="InterPro" id="IPR016064">
    <property type="entry name" value="NAD/diacylglycerol_kinase_sf"/>
</dbReference>
<dbReference type="Gene3D" id="3.40.50.10330">
    <property type="entry name" value="Probable inorganic polyphosphate/atp-NAD kinase, domain 1"/>
    <property type="match status" value="1"/>
</dbReference>
<feature type="active site" description="Proton acceptor" evidence="6">
    <location>
        <position position="69"/>
    </location>
</feature>
<feature type="binding site" evidence="6">
    <location>
        <position position="74"/>
    </location>
    <ligand>
        <name>NAD(+)</name>
        <dbReference type="ChEBI" id="CHEBI:57540"/>
    </ligand>
</feature>
<evidence type="ECO:0000256" key="5">
    <source>
        <dbReference type="ARBA" id="ARBA00047925"/>
    </source>
</evidence>
<evidence type="ECO:0000256" key="2">
    <source>
        <dbReference type="ARBA" id="ARBA00022777"/>
    </source>
</evidence>
<comment type="catalytic activity">
    <reaction evidence="5 6">
        <text>NAD(+) + ATP = ADP + NADP(+) + H(+)</text>
        <dbReference type="Rhea" id="RHEA:18629"/>
        <dbReference type="ChEBI" id="CHEBI:15378"/>
        <dbReference type="ChEBI" id="CHEBI:30616"/>
        <dbReference type="ChEBI" id="CHEBI:57540"/>
        <dbReference type="ChEBI" id="CHEBI:58349"/>
        <dbReference type="ChEBI" id="CHEBI:456216"/>
        <dbReference type="EC" id="2.7.1.23"/>
    </reaction>
</comment>
<gene>
    <name evidence="6" type="primary">nadK</name>
    <name evidence="8" type="ORF">GCM10022207_25190</name>
</gene>
<dbReference type="Pfam" id="PF01513">
    <property type="entry name" value="NAD_kinase"/>
    <property type="match status" value="1"/>
</dbReference>
<keyword evidence="3 6" id="KW-0521">NADP</keyword>
<evidence type="ECO:0000313" key="9">
    <source>
        <dbReference type="Proteomes" id="UP001501563"/>
    </source>
</evidence>
<dbReference type="PANTHER" id="PTHR20275:SF0">
    <property type="entry name" value="NAD KINASE"/>
    <property type="match status" value="1"/>
</dbReference>
<keyword evidence="4 6" id="KW-0520">NAD</keyword>
<keyword evidence="6" id="KW-0547">Nucleotide-binding</keyword>
<comment type="function">
    <text evidence="6">Involved in the regulation of the intracellular balance of NAD and NADP, and is a key enzyme in the biosynthesis of NADP. Catalyzes specifically the phosphorylation on 2'-hydroxyl of the adenosine moiety of NAD to yield NADP.</text>
</comment>
<dbReference type="Gene3D" id="2.60.200.30">
    <property type="entry name" value="Probable inorganic polyphosphate/atp-NAD kinase, domain 2"/>
    <property type="match status" value="1"/>
</dbReference>
<feature type="binding site" evidence="6">
    <location>
        <position position="188"/>
    </location>
    <ligand>
        <name>NAD(+)</name>
        <dbReference type="ChEBI" id="CHEBI:57540"/>
    </ligand>
</feature>
<keyword evidence="6" id="KW-0067">ATP-binding</keyword>
<proteinExistence type="inferred from homology"/>
<evidence type="ECO:0000256" key="1">
    <source>
        <dbReference type="ARBA" id="ARBA00022679"/>
    </source>
</evidence>
<accession>A0ABP7JZP5</accession>
<comment type="similarity">
    <text evidence="6">Belongs to the NAD kinase family.</text>
</comment>
<comment type="cofactor">
    <cofactor evidence="6">
        <name>a divalent metal cation</name>
        <dbReference type="ChEBI" id="CHEBI:60240"/>
    </cofactor>
</comment>
<dbReference type="PANTHER" id="PTHR20275">
    <property type="entry name" value="NAD KINASE"/>
    <property type="match status" value="1"/>
</dbReference>
<name>A0ABP7JZP5_9ACTN</name>
<keyword evidence="9" id="KW-1185">Reference proteome</keyword>
<evidence type="ECO:0000313" key="8">
    <source>
        <dbReference type="EMBL" id="GAA3860469.1"/>
    </source>
</evidence>
<dbReference type="Pfam" id="PF20143">
    <property type="entry name" value="NAD_kinase_C"/>
    <property type="match status" value="1"/>
</dbReference>